<reference evidence="11" key="1">
    <citation type="submission" date="2021-04" db="EMBL/GenBank/DDBJ databases">
        <title>Draft genome assembly of strain Phenylobacterium sp. 20VBR1 using MiniION and Illumina platforms.</title>
        <authorList>
            <person name="Thomas F.A."/>
            <person name="Krishnan K.P."/>
            <person name="Sinha R.K."/>
        </authorList>
    </citation>
    <scope>NUCLEOTIDE SEQUENCE</scope>
    <source>
        <strain evidence="11">20VBR1</strain>
    </source>
</reference>
<feature type="transmembrane region" description="Helical" evidence="9">
    <location>
        <begin position="309"/>
        <end position="329"/>
    </location>
</feature>
<comment type="subcellular location">
    <subcellularLocation>
        <location evidence="1">Cell membrane</location>
        <topology evidence="1">Multi-pass membrane protein</topology>
    </subcellularLocation>
</comment>
<feature type="transmembrane region" description="Helical" evidence="9">
    <location>
        <begin position="372"/>
        <end position="393"/>
    </location>
</feature>
<keyword evidence="8 9" id="KW-0472">Membrane</keyword>
<name>A0A941HW07_9CAUL</name>
<dbReference type="PROSITE" id="PS00216">
    <property type="entry name" value="SUGAR_TRANSPORT_1"/>
    <property type="match status" value="2"/>
</dbReference>
<dbReference type="PANTHER" id="PTHR43528">
    <property type="entry name" value="ALPHA-KETOGLUTARATE PERMEASE"/>
    <property type="match status" value="1"/>
</dbReference>
<feature type="transmembrane region" description="Helical" evidence="9">
    <location>
        <begin position="335"/>
        <end position="360"/>
    </location>
</feature>
<dbReference type="Proteomes" id="UP000622580">
    <property type="component" value="Unassembled WGS sequence"/>
</dbReference>
<evidence type="ECO:0000313" key="12">
    <source>
        <dbReference type="Proteomes" id="UP000622580"/>
    </source>
</evidence>
<proteinExistence type="inferred from homology"/>
<dbReference type="GO" id="GO:0015293">
    <property type="term" value="F:symporter activity"/>
    <property type="evidence" value="ECO:0007669"/>
    <property type="project" value="UniProtKB-KW"/>
</dbReference>
<sequence length="451" mass="47639">MEVPNDPASDAAKFDHFLTRRERRRAVFAATLGNGLEFYDFITFAFFAIQIGQTFFPSQNSFLSLMGSLATFGAGFITRPLGAHILGGYADRVGRKPAMLISMSLMGVGILMLALTPGFSAIGYAAPVIAVLARLIQGFALGGEVGSATIYMMESATAARRGWTMSWQGASQGVAGSIGALVGLGLSLVLSPAELSAYGWRIALALGATIVPVALYVRRALPETIQAPDSTAVPHGPFRQYMRPVVCGFLIIACGTIGSYIFQYMATFGQNTLRLSTSVSMAGELANNGIGIVAVMAGGAISDRFGRRSVMLGPQLLFCLLIVPCFLWLTTARNATSFISANLILSAISGFMYGAVYAAISESIPKAVRARVFALVYSIPVAVFGGTTQFFITWLLHVTGSPMSIAWYLTGVSLIGLAAMYLLRESAPVRVNSRLTSALPGAPASAVMPGT</sequence>
<comment type="caution">
    <text evidence="11">The sequence shown here is derived from an EMBL/GenBank/DDBJ whole genome shotgun (WGS) entry which is preliminary data.</text>
</comment>
<evidence type="ECO:0000256" key="9">
    <source>
        <dbReference type="SAM" id="Phobius"/>
    </source>
</evidence>
<keyword evidence="5 9" id="KW-0812">Transmembrane</keyword>
<dbReference type="AlphaFoldDB" id="A0A941HW07"/>
<keyword evidence="12" id="KW-1185">Reference proteome</keyword>
<feature type="transmembrane region" description="Helical" evidence="9">
    <location>
        <begin position="61"/>
        <end position="78"/>
    </location>
</feature>
<accession>A0A941HW07</accession>
<dbReference type="InterPro" id="IPR011701">
    <property type="entry name" value="MFS"/>
</dbReference>
<evidence type="ECO:0000256" key="7">
    <source>
        <dbReference type="ARBA" id="ARBA00022989"/>
    </source>
</evidence>
<gene>
    <name evidence="11" type="ORF">JKL49_06725</name>
</gene>
<comment type="similarity">
    <text evidence="2">Belongs to the major facilitator superfamily. Metabolite:H+ Symporter (MHS) family (TC 2.A.1.6) family.</text>
</comment>
<dbReference type="RefSeq" id="WP_215339204.1">
    <property type="nucleotide sequence ID" value="NZ_JAGSGD010000001.1"/>
</dbReference>
<evidence type="ECO:0000313" key="11">
    <source>
        <dbReference type="EMBL" id="MBR7619080.1"/>
    </source>
</evidence>
<keyword evidence="7 9" id="KW-1133">Transmembrane helix</keyword>
<feature type="transmembrane region" description="Helical" evidence="9">
    <location>
        <begin position="405"/>
        <end position="423"/>
    </location>
</feature>
<evidence type="ECO:0000256" key="6">
    <source>
        <dbReference type="ARBA" id="ARBA00022847"/>
    </source>
</evidence>
<evidence type="ECO:0000256" key="1">
    <source>
        <dbReference type="ARBA" id="ARBA00004651"/>
    </source>
</evidence>
<dbReference type="InterPro" id="IPR051084">
    <property type="entry name" value="H+-coupled_symporters"/>
</dbReference>
<dbReference type="InterPro" id="IPR036259">
    <property type="entry name" value="MFS_trans_sf"/>
</dbReference>
<keyword evidence="4" id="KW-1003">Cell membrane</keyword>
<keyword evidence="3" id="KW-0813">Transport</keyword>
<evidence type="ECO:0000256" key="2">
    <source>
        <dbReference type="ARBA" id="ARBA00008240"/>
    </source>
</evidence>
<dbReference type="GO" id="GO:0005886">
    <property type="term" value="C:plasma membrane"/>
    <property type="evidence" value="ECO:0007669"/>
    <property type="project" value="UniProtKB-SubCell"/>
</dbReference>
<evidence type="ECO:0000259" key="10">
    <source>
        <dbReference type="PROSITE" id="PS50850"/>
    </source>
</evidence>
<feature type="transmembrane region" description="Helical" evidence="9">
    <location>
        <begin position="198"/>
        <end position="217"/>
    </location>
</feature>
<feature type="transmembrane region" description="Helical" evidence="9">
    <location>
        <begin position="128"/>
        <end position="152"/>
    </location>
</feature>
<keyword evidence="6" id="KW-0769">Symport</keyword>
<dbReference type="PROSITE" id="PS50850">
    <property type="entry name" value="MFS"/>
    <property type="match status" value="1"/>
</dbReference>
<feature type="transmembrane region" description="Helical" evidence="9">
    <location>
        <begin position="285"/>
        <end position="302"/>
    </location>
</feature>
<evidence type="ECO:0000256" key="8">
    <source>
        <dbReference type="ARBA" id="ARBA00023136"/>
    </source>
</evidence>
<feature type="transmembrane region" description="Helical" evidence="9">
    <location>
        <begin position="99"/>
        <end position="122"/>
    </location>
</feature>
<feature type="domain" description="Major facilitator superfamily (MFS) profile" evidence="10">
    <location>
        <begin position="26"/>
        <end position="428"/>
    </location>
</feature>
<evidence type="ECO:0000256" key="3">
    <source>
        <dbReference type="ARBA" id="ARBA00022448"/>
    </source>
</evidence>
<dbReference type="Gene3D" id="1.20.1250.20">
    <property type="entry name" value="MFS general substrate transporter like domains"/>
    <property type="match status" value="2"/>
</dbReference>
<dbReference type="PROSITE" id="PS00217">
    <property type="entry name" value="SUGAR_TRANSPORT_2"/>
    <property type="match status" value="1"/>
</dbReference>
<dbReference type="InterPro" id="IPR005829">
    <property type="entry name" value="Sugar_transporter_CS"/>
</dbReference>
<evidence type="ECO:0000256" key="5">
    <source>
        <dbReference type="ARBA" id="ARBA00022692"/>
    </source>
</evidence>
<feature type="transmembrane region" description="Helical" evidence="9">
    <location>
        <begin position="26"/>
        <end position="49"/>
    </location>
</feature>
<dbReference type="SUPFAM" id="SSF103473">
    <property type="entry name" value="MFS general substrate transporter"/>
    <property type="match status" value="1"/>
</dbReference>
<evidence type="ECO:0000256" key="4">
    <source>
        <dbReference type="ARBA" id="ARBA00022475"/>
    </source>
</evidence>
<feature type="transmembrane region" description="Helical" evidence="9">
    <location>
        <begin position="173"/>
        <end position="192"/>
    </location>
</feature>
<organism evidence="11 12">
    <name type="scientific">Phenylobacterium glaciei</name>
    <dbReference type="NCBI Taxonomy" id="2803784"/>
    <lineage>
        <taxon>Bacteria</taxon>
        <taxon>Pseudomonadati</taxon>
        <taxon>Pseudomonadota</taxon>
        <taxon>Alphaproteobacteria</taxon>
        <taxon>Caulobacterales</taxon>
        <taxon>Caulobacteraceae</taxon>
        <taxon>Phenylobacterium</taxon>
    </lineage>
</organism>
<dbReference type="EMBL" id="JAGSGD010000001">
    <property type="protein sequence ID" value="MBR7619080.1"/>
    <property type="molecule type" value="Genomic_DNA"/>
</dbReference>
<dbReference type="PANTHER" id="PTHR43528:SF3">
    <property type="entry name" value="CITRATE-PROTON SYMPORTER"/>
    <property type="match status" value="1"/>
</dbReference>
<dbReference type="Pfam" id="PF07690">
    <property type="entry name" value="MFS_1"/>
    <property type="match status" value="1"/>
</dbReference>
<feature type="transmembrane region" description="Helical" evidence="9">
    <location>
        <begin position="245"/>
        <end position="265"/>
    </location>
</feature>
<protein>
    <submittedName>
        <fullName evidence="11">MFS transporter</fullName>
    </submittedName>
</protein>
<dbReference type="InterPro" id="IPR020846">
    <property type="entry name" value="MFS_dom"/>
</dbReference>